<proteinExistence type="predicted"/>
<dbReference type="PROSITE" id="PS50837">
    <property type="entry name" value="NACHT"/>
    <property type="match status" value="1"/>
</dbReference>
<feature type="domain" description="NACHT" evidence="1">
    <location>
        <begin position="172"/>
        <end position="295"/>
    </location>
</feature>
<organism evidence="2 3">
    <name type="scientific">Actinokineospora auranticolor</name>
    <dbReference type="NCBI Taxonomy" id="155976"/>
    <lineage>
        <taxon>Bacteria</taxon>
        <taxon>Bacillati</taxon>
        <taxon>Actinomycetota</taxon>
        <taxon>Actinomycetes</taxon>
        <taxon>Pseudonocardiales</taxon>
        <taxon>Pseudonocardiaceae</taxon>
        <taxon>Actinokineospora</taxon>
    </lineage>
</organism>
<protein>
    <submittedName>
        <fullName evidence="2">NACHT domain-containing protein</fullName>
    </submittedName>
</protein>
<sequence>MNNAFTEHTFPNAVRWLFEANGYSVTGPVEIHGAEVDLIATQLSGFSEQKVYIEATIQHVDVTKYGKDLTKLSMFTSPGAQRLIVSATGFTAGVRERAQEIGILTLTYEELLRKFERTDPYLEHVLNGSRLAKELRELDAVYEEPHFEDEHGRDFATEYLTSWLMEETPKSRWTILVGEYGTGKTALTKVLQRRWTESYRQGGKTRIPFRIELKSFVKQFDARGLLHHFLDRNELGHLSVSFVESMIADGRVILLLDGYDEMAQFLNVRERRACLEALADLASAGARGIITSRPNYFTEAEELRVFEVLYKRISTQSIVLAPADRDAMESERVVDRLLQQFVFNRTERHLRDLSEEQTIELVNRRLSEDPRGAEAVVSILKRVSRTEEGRSVSLSGKPVIVTYLLEVVDELKKSDDLDSHLELTEWDIYTLIVEKLMNRDLARTPELMTIERREFLQALAIESTVIQAKSLNEDTFRKLVRKMFESKLAKKRAEGITDAEDLLFEDLRSSSTLTRSEDGDQYGWQFSHNSLREFLLLRQLVDSLISGKIESRRVQITDSMILFARSIPPKTLEAATARFSSLWPARATTPGLDRMLPLLWASIVRRPTEGSAGHLSHLIGTGLDMAGSAISNMSFHSEVGDSRYALNASRAEFVEVDFSDVDLTGSNFTDAAFDGCIFANSNLTDTRFEKALLLDCDLTGITCADADFRDLDLDSTGIVRITGDIRILEGFELIGYLKMLGAATDTVDPYYLYCGHSGFEVCLKIGRVLLDESWRQRRGVEQRGTAGKNIPLAKKFVSFLLGLDLCERKAGSGSDLLRATQTGRRALMDMVDKKRLSIDLERFFENNLK</sequence>
<gene>
    <name evidence="2" type="ORF">CLV40_103493</name>
</gene>
<name>A0A2S6GXE9_9PSEU</name>
<dbReference type="EMBL" id="PTIX01000003">
    <property type="protein sequence ID" value="PPK69883.1"/>
    <property type="molecule type" value="Genomic_DNA"/>
</dbReference>
<dbReference type="SUPFAM" id="SSF52980">
    <property type="entry name" value="Restriction endonuclease-like"/>
    <property type="match status" value="1"/>
</dbReference>
<dbReference type="Gene3D" id="3.40.50.300">
    <property type="entry name" value="P-loop containing nucleotide triphosphate hydrolases"/>
    <property type="match status" value="1"/>
</dbReference>
<evidence type="ECO:0000313" key="3">
    <source>
        <dbReference type="Proteomes" id="UP000239203"/>
    </source>
</evidence>
<dbReference type="Pfam" id="PF00805">
    <property type="entry name" value="Pentapeptide"/>
    <property type="match status" value="1"/>
</dbReference>
<keyword evidence="3" id="KW-1185">Reference proteome</keyword>
<accession>A0A2S6GXE9</accession>
<reference evidence="2 3" key="1">
    <citation type="submission" date="2018-02" db="EMBL/GenBank/DDBJ databases">
        <title>Genomic Encyclopedia of Archaeal and Bacterial Type Strains, Phase II (KMG-II): from individual species to whole genera.</title>
        <authorList>
            <person name="Goeker M."/>
        </authorList>
    </citation>
    <scope>NUCLEOTIDE SEQUENCE [LARGE SCALE GENOMIC DNA]</scope>
    <source>
        <strain evidence="2 3">YU 961-1</strain>
    </source>
</reference>
<dbReference type="SUPFAM" id="SSF141571">
    <property type="entry name" value="Pentapeptide repeat-like"/>
    <property type="match status" value="1"/>
</dbReference>
<dbReference type="Proteomes" id="UP000239203">
    <property type="component" value="Unassembled WGS sequence"/>
</dbReference>
<dbReference type="Gene3D" id="2.160.20.80">
    <property type="entry name" value="E3 ubiquitin-protein ligase SopA"/>
    <property type="match status" value="1"/>
</dbReference>
<dbReference type="AlphaFoldDB" id="A0A2S6GXE9"/>
<dbReference type="RefSeq" id="WP_181043377.1">
    <property type="nucleotide sequence ID" value="NZ_CP154825.1"/>
</dbReference>
<evidence type="ECO:0000259" key="1">
    <source>
        <dbReference type="PROSITE" id="PS50837"/>
    </source>
</evidence>
<dbReference type="InterPro" id="IPR007111">
    <property type="entry name" value="NACHT_NTPase"/>
</dbReference>
<dbReference type="SUPFAM" id="SSF52540">
    <property type="entry name" value="P-loop containing nucleoside triphosphate hydrolases"/>
    <property type="match status" value="1"/>
</dbReference>
<comment type="caution">
    <text evidence="2">The sequence shown here is derived from an EMBL/GenBank/DDBJ whole genome shotgun (WGS) entry which is preliminary data.</text>
</comment>
<evidence type="ECO:0000313" key="2">
    <source>
        <dbReference type="EMBL" id="PPK69883.1"/>
    </source>
</evidence>
<dbReference type="InterPro" id="IPR027417">
    <property type="entry name" value="P-loop_NTPase"/>
</dbReference>
<dbReference type="InterPro" id="IPR011335">
    <property type="entry name" value="Restrct_endonuc-II-like"/>
</dbReference>
<dbReference type="InterPro" id="IPR001646">
    <property type="entry name" value="5peptide_repeat"/>
</dbReference>
<dbReference type="Pfam" id="PF05729">
    <property type="entry name" value="NACHT"/>
    <property type="match status" value="1"/>
</dbReference>